<proteinExistence type="predicted"/>
<protein>
    <submittedName>
        <fullName evidence="1">Transcription factor TGA2 isoform X1</fullName>
    </submittedName>
</protein>
<evidence type="ECO:0000313" key="1">
    <source>
        <dbReference type="EMBL" id="KAF5750956.1"/>
    </source>
</evidence>
<reference evidence="1 2" key="1">
    <citation type="journal article" date="2020" name="Nat. Commun.">
        <title>Genome of Tripterygium wilfordii and identification of cytochrome P450 involved in triptolide biosynthesis.</title>
        <authorList>
            <person name="Tu L."/>
            <person name="Su P."/>
            <person name="Zhang Z."/>
            <person name="Gao L."/>
            <person name="Wang J."/>
            <person name="Hu T."/>
            <person name="Zhou J."/>
            <person name="Zhang Y."/>
            <person name="Zhao Y."/>
            <person name="Liu Y."/>
            <person name="Song Y."/>
            <person name="Tong Y."/>
            <person name="Lu Y."/>
            <person name="Yang J."/>
            <person name="Xu C."/>
            <person name="Jia M."/>
            <person name="Peters R.J."/>
            <person name="Huang L."/>
            <person name="Gao W."/>
        </authorList>
    </citation>
    <scope>NUCLEOTIDE SEQUENCE [LARGE SCALE GENOMIC DNA]</scope>
    <source>
        <strain evidence="2">cv. XIE 37</strain>
        <tissue evidence="1">Leaf</tissue>
    </source>
</reference>
<accession>A0A7J7DXY4</accession>
<dbReference type="Proteomes" id="UP000593562">
    <property type="component" value="Unassembled WGS sequence"/>
</dbReference>
<dbReference type="EMBL" id="JAAARO010000003">
    <property type="protein sequence ID" value="KAF5750956.1"/>
    <property type="molecule type" value="Genomic_DNA"/>
</dbReference>
<name>A0A7J7DXY4_TRIWF</name>
<comment type="caution">
    <text evidence="1">The sequence shown here is derived from an EMBL/GenBank/DDBJ whole genome shotgun (WGS) entry which is preliminary data.</text>
</comment>
<sequence>MGFSCSESEGNAVHAYGVSAFWALEQYVGIHVQNVVELAANTKFGSAQAILASDTLHTSNIIQVDIYDYSK</sequence>
<organism evidence="1 2">
    <name type="scientific">Tripterygium wilfordii</name>
    <name type="common">Thunder God vine</name>
    <dbReference type="NCBI Taxonomy" id="458696"/>
    <lineage>
        <taxon>Eukaryota</taxon>
        <taxon>Viridiplantae</taxon>
        <taxon>Streptophyta</taxon>
        <taxon>Embryophyta</taxon>
        <taxon>Tracheophyta</taxon>
        <taxon>Spermatophyta</taxon>
        <taxon>Magnoliopsida</taxon>
        <taxon>eudicotyledons</taxon>
        <taxon>Gunneridae</taxon>
        <taxon>Pentapetalae</taxon>
        <taxon>rosids</taxon>
        <taxon>fabids</taxon>
        <taxon>Celastrales</taxon>
        <taxon>Celastraceae</taxon>
        <taxon>Tripterygium</taxon>
    </lineage>
</organism>
<dbReference type="AlphaFoldDB" id="A0A7J7DXY4"/>
<dbReference type="InParanoid" id="A0A7J7DXY4"/>
<gene>
    <name evidence="1" type="ORF">HS088_TW03G01296</name>
</gene>
<keyword evidence="2" id="KW-1185">Reference proteome</keyword>
<evidence type="ECO:0000313" key="2">
    <source>
        <dbReference type="Proteomes" id="UP000593562"/>
    </source>
</evidence>